<dbReference type="InterPro" id="IPR051601">
    <property type="entry name" value="Serine_prot/Carboxylest_S33"/>
</dbReference>
<keyword evidence="8" id="KW-1185">Reference proteome</keyword>
<feature type="chain" id="PRO_5039430218" evidence="4">
    <location>
        <begin position="25"/>
        <end position="513"/>
    </location>
</feature>
<dbReference type="InterPro" id="IPR013595">
    <property type="entry name" value="Pept_S33_TAP-like_C"/>
</dbReference>
<dbReference type="RefSeq" id="WP_133851706.1">
    <property type="nucleotide sequence ID" value="NZ_SNXZ01000004.1"/>
</dbReference>
<organism evidence="7 8">
    <name type="scientific">Labedaea rhizosphaerae</name>
    <dbReference type="NCBI Taxonomy" id="598644"/>
    <lineage>
        <taxon>Bacteria</taxon>
        <taxon>Bacillati</taxon>
        <taxon>Actinomycetota</taxon>
        <taxon>Actinomycetes</taxon>
        <taxon>Pseudonocardiales</taxon>
        <taxon>Pseudonocardiaceae</taxon>
        <taxon>Labedaea</taxon>
    </lineage>
</organism>
<dbReference type="GO" id="GO:0016787">
    <property type="term" value="F:hydrolase activity"/>
    <property type="evidence" value="ECO:0007669"/>
    <property type="project" value="UniProtKB-KW"/>
</dbReference>
<comment type="caution">
    <text evidence="7">The sequence shown here is derived from an EMBL/GenBank/DDBJ whole genome shotgun (WGS) entry which is preliminary data.</text>
</comment>
<evidence type="ECO:0000259" key="5">
    <source>
        <dbReference type="Pfam" id="PF00561"/>
    </source>
</evidence>
<feature type="domain" description="AB hydrolase-1" evidence="5">
    <location>
        <begin position="79"/>
        <end position="247"/>
    </location>
</feature>
<keyword evidence="2 4" id="KW-0732">Signal</keyword>
<dbReference type="AlphaFoldDB" id="A0A4R6SA36"/>
<protein>
    <submittedName>
        <fullName evidence="7">TAP-like protein</fullName>
    </submittedName>
</protein>
<dbReference type="EMBL" id="SNXZ01000004">
    <property type="protein sequence ID" value="TDP96343.1"/>
    <property type="molecule type" value="Genomic_DNA"/>
</dbReference>
<comment type="similarity">
    <text evidence="1">Belongs to the peptidase S33 family.</text>
</comment>
<evidence type="ECO:0000256" key="3">
    <source>
        <dbReference type="ARBA" id="ARBA00022801"/>
    </source>
</evidence>
<gene>
    <name evidence="7" type="ORF">EV186_104328</name>
</gene>
<accession>A0A4R6SA36</accession>
<evidence type="ECO:0000259" key="6">
    <source>
        <dbReference type="Pfam" id="PF08386"/>
    </source>
</evidence>
<feature type="signal peptide" evidence="4">
    <location>
        <begin position="1"/>
        <end position="24"/>
    </location>
</feature>
<dbReference type="SUPFAM" id="SSF53474">
    <property type="entry name" value="alpha/beta-Hydrolases"/>
    <property type="match status" value="1"/>
</dbReference>
<dbReference type="PANTHER" id="PTHR43248">
    <property type="entry name" value="2-SUCCINYL-6-HYDROXY-2,4-CYCLOHEXADIENE-1-CARBOXYLATE SYNTHASE"/>
    <property type="match status" value="1"/>
</dbReference>
<dbReference type="InterPro" id="IPR000073">
    <property type="entry name" value="AB_hydrolase_1"/>
</dbReference>
<dbReference type="PANTHER" id="PTHR43248:SF29">
    <property type="entry name" value="TRIPEPTIDYL AMINOPEPTIDASE"/>
    <property type="match status" value="1"/>
</dbReference>
<sequence>MITKTVAVAAVVLAAVAASVVTPAAATGPVWTDCADPAHPGYQCTTLDVPLSYQDPSGPTVRLALGRLPAVDQAHKLGTIVYNPGGPGVSGRFAPPLTPGLHQRYDLVGFDPRGVGASTPVRCFTDPKQLDVVSKAVGTFPVTYEQSQEQLAAVRYFTGLCAKNGGPLLSHLSTAVVARDLDRIRAALGEDKLRYYGLSYGTVLGQTYANMFPDHVAAMVLDAADDTVNWFTGYRPQDADVPFSVRLGAFNGAQDALQTFLRACAASPKCAFRGGDLNVKYDALLDRLAKGPVRITDPATGKPTVVDYPALVTQVDQALTFQRDAPKLADLLQAVRTAPDAPAATSSPEPTPALALAPTGATPIKTPVDSLVAGGATFCADTVNPATPELWWSYASQANQQVRGFGPEDAYKSLPCPLWPDRTQDTYRGPWDRETAVPVLVLGNQLGDPETPFDGAQRVVRNLGNARLLALDAYGHGSLGQSACVGQAVDRYFGAGTLPAPGTVCVPDHRPFE</sequence>
<dbReference type="OrthoDB" id="4006962at2"/>
<evidence type="ECO:0000313" key="7">
    <source>
        <dbReference type="EMBL" id="TDP96343.1"/>
    </source>
</evidence>
<evidence type="ECO:0000256" key="1">
    <source>
        <dbReference type="ARBA" id="ARBA00010088"/>
    </source>
</evidence>
<evidence type="ECO:0000313" key="8">
    <source>
        <dbReference type="Proteomes" id="UP000295444"/>
    </source>
</evidence>
<dbReference type="Pfam" id="PF00561">
    <property type="entry name" value="Abhydrolase_1"/>
    <property type="match status" value="1"/>
</dbReference>
<proteinExistence type="inferred from homology"/>
<reference evidence="7 8" key="1">
    <citation type="submission" date="2019-03" db="EMBL/GenBank/DDBJ databases">
        <title>Genomic Encyclopedia of Type Strains, Phase IV (KMG-IV): sequencing the most valuable type-strain genomes for metagenomic binning, comparative biology and taxonomic classification.</title>
        <authorList>
            <person name="Goeker M."/>
        </authorList>
    </citation>
    <scope>NUCLEOTIDE SEQUENCE [LARGE SCALE GENOMIC DNA]</scope>
    <source>
        <strain evidence="7 8">DSM 45361</strain>
    </source>
</reference>
<evidence type="ECO:0000256" key="2">
    <source>
        <dbReference type="ARBA" id="ARBA00022729"/>
    </source>
</evidence>
<dbReference type="InterPro" id="IPR029058">
    <property type="entry name" value="AB_hydrolase_fold"/>
</dbReference>
<feature type="domain" description="Peptidase S33 tripeptidyl aminopeptidase-like C-terminal" evidence="6">
    <location>
        <begin position="405"/>
        <end position="505"/>
    </location>
</feature>
<dbReference type="Proteomes" id="UP000295444">
    <property type="component" value="Unassembled WGS sequence"/>
</dbReference>
<keyword evidence="3" id="KW-0378">Hydrolase</keyword>
<name>A0A4R6SA36_LABRH</name>
<evidence type="ECO:0000256" key="4">
    <source>
        <dbReference type="SAM" id="SignalP"/>
    </source>
</evidence>
<dbReference type="Pfam" id="PF08386">
    <property type="entry name" value="Abhydrolase_4"/>
    <property type="match status" value="1"/>
</dbReference>
<dbReference type="Gene3D" id="3.40.50.1820">
    <property type="entry name" value="alpha/beta hydrolase"/>
    <property type="match status" value="1"/>
</dbReference>